<accession>F6D6S2</accession>
<proteinExistence type="predicted"/>
<dbReference type="HOGENOM" id="CLU_3113117_0_0_2"/>
<protein>
    <submittedName>
        <fullName evidence="1">Uncharacterized protein</fullName>
    </submittedName>
</protein>
<sequence length="50" mass="5813">MSLNYILLCLIYPISKITVINPKNSYLIHKVINLVISESYERTKSFNIDP</sequence>
<dbReference type="Proteomes" id="UP000009231">
    <property type="component" value="Chromosome"/>
</dbReference>
<name>F6D6S2_METPW</name>
<dbReference type="KEGG" id="mew:MSWAN_1340"/>
<keyword evidence="2" id="KW-1185">Reference proteome</keyword>
<evidence type="ECO:0000313" key="2">
    <source>
        <dbReference type="Proteomes" id="UP000009231"/>
    </source>
</evidence>
<gene>
    <name evidence="1" type="ordered locus">MSWAN_1340</name>
</gene>
<organism evidence="1 2">
    <name type="scientific">Methanobacterium paludis (strain DSM 25820 / JCM 18151 / SWAN1)</name>
    <dbReference type="NCBI Taxonomy" id="868131"/>
    <lineage>
        <taxon>Archaea</taxon>
        <taxon>Methanobacteriati</taxon>
        <taxon>Methanobacteriota</taxon>
        <taxon>Methanomada group</taxon>
        <taxon>Methanobacteria</taxon>
        <taxon>Methanobacteriales</taxon>
        <taxon>Methanobacteriaceae</taxon>
        <taxon>Methanobacterium</taxon>
    </lineage>
</organism>
<reference evidence="1 2" key="1">
    <citation type="journal article" date="2014" name="Int. J. Syst. Evol. Microbiol.">
        <title>Methanobacterium paludis sp. nov. and a novel strain of Methanobacterium lacus isolated from northern peatlands.</title>
        <authorList>
            <person name="Cadillo-Quiroz H."/>
            <person name="Brauer S.L."/>
            <person name="Goodson N."/>
            <person name="Yavitt J.B."/>
            <person name="Zinder S.H."/>
        </authorList>
    </citation>
    <scope>NUCLEOTIDE SEQUENCE [LARGE SCALE GENOMIC DNA]</scope>
    <source>
        <strain evidence="2">DSM 25820 / JCM 18151 / SWAN1</strain>
    </source>
</reference>
<dbReference type="EMBL" id="CP002772">
    <property type="protein sequence ID" value="AEG18355.1"/>
    <property type="molecule type" value="Genomic_DNA"/>
</dbReference>
<evidence type="ECO:0000313" key="1">
    <source>
        <dbReference type="EMBL" id="AEG18355.1"/>
    </source>
</evidence>
<dbReference type="AlphaFoldDB" id="F6D6S2"/>